<evidence type="ECO:0000313" key="4">
    <source>
        <dbReference type="EMBL" id="PNT62010.1"/>
    </source>
</evidence>
<dbReference type="EMBL" id="CM000884">
    <property type="protein sequence ID" value="PNT62010.1"/>
    <property type="molecule type" value="Genomic_DNA"/>
</dbReference>
<comment type="similarity">
    <text evidence="1">Belongs to the 'GDSL' lipolytic enzyme family.</text>
</comment>
<dbReference type="Gene3D" id="3.40.50.1110">
    <property type="entry name" value="SGNH hydrolase"/>
    <property type="match status" value="1"/>
</dbReference>
<evidence type="ECO:0000256" key="2">
    <source>
        <dbReference type="ARBA" id="ARBA00022801"/>
    </source>
</evidence>
<name>A0A2K2CJ03_BRADI</name>
<evidence type="ECO:0000313" key="6">
    <source>
        <dbReference type="Proteomes" id="UP000008810"/>
    </source>
</evidence>
<dbReference type="AlphaFoldDB" id="A0A2K2CJ03"/>
<dbReference type="STRING" id="15368.A0A2K2CJ03"/>
<evidence type="ECO:0008006" key="7">
    <source>
        <dbReference type="Google" id="ProtNLM"/>
    </source>
</evidence>
<keyword evidence="3" id="KW-0443">Lipid metabolism</keyword>
<reference evidence="4 5" key="1">
    <citation type="journal article" date="2010" name="Nature">
        <title>Genome sequencing and analysis of the model grass Brachypodium distachyon.</title>
        <authorList>
            <consortium name="International Brachypodium Initiative"/>
        </authorList>
    </citation>
    <scope>NUCLEOTIDE SEQUENCE [LARGE SCALE GENOMIC DNA]</scope>
    <source>
        <strain evidence="4 5">Bd21</strain>
    </source>
</reference>
<keyword evidence="2" id="KW-0378">Hydrolase</keyword>
<dbReference type="InterPro" id="IPR036514">
    <property type="entry name" value="SGNH_hydro_sf"/>
</dbReference>
<dbReference type="PANTHER" id="PTHR46020">
    <property type="entry name" value="OSJNBB0059K02.9 PROTEIN"/>
    <property type="match status" value="1"/>
</dbReference>
<dbReference type="Proteomes" id="UP000008810">
    <property type="component" value="Chromosome 5"/>
</dbReference>
<gene>
    <name evidence="4" type="ORF">BRADI_5g24000v3</name>
</gene>
<dbReference type="InParanoid" id="A0A2K2CJ03"/>
<dbReference type="EnsemblPlants" id="PNT62010">
    <property type="protein sequence ID" value="PNT62010"/>
    <property type="gene ID" value="BRADI_5g24000v3"/>
</dbReference>
<proteinExistence type="inferred from homology"/>
<evidence type="ECO:0000313" key="5">
    <source>
        <dbReference type="EnsemblPlants" id="PNT62010"/>
    </source>
</evidence>
<dbReference type="Pfam" id="PF00657">
    <property type="entry name" value="Lipase_GDSL"/>
    <property type="match status" value="1"/>
</dbReference>
<dbReference type="SUPFAM" id="SSF52266">
    <property type="entry name" value="SGNH hydrolase"/>
    <property type="match status" value="1"/>
</dbReference>
<dbReference type="GO" id="GO:0006629">
    <property type="term" value="P:lipid metabolic process"/>
    <property type="evidence" value="ECO:0007669"/>
    <property type="project" value="UniProtKB-KW"/>
</dbReference>
<keyword evidence="6" id="KW-1185">Reference proteome</keyword>
<dbReference type="OrthoDB" id="583516at2759"/>
<sequence>MFNFGDSFADTGNTPKSGDRLSRAWHYPFGISYKDYNGNPGGNKPTGRFSDYMIQPDLIARMLRIHSAPPAYKQSGYLCHPYGMTFAAAGASVFEAPENNGVFVPTLSQQINKFQDLLRTGFISSTRLEGAVLLVAISAGNDYLPKIHLMDESISSIAPYVENVTSEIARNVERLRNLGAKKILLNNMPPLGCTPRHARLSNYAGCDGHGNFLASVHNDNLQVKLGINTDVHIVDLYSAFTNITSQLTNDTASPVSDQFTTKLAPACEAKDPKGYCGLRDDESNYLYTLDADQVEKHFYWDDMHPTSAGWEAVMKQLEEPIKYFLDH</sequence>
<organism evidence="4">
    <name type="scientific">Brachypodium distachyon</name>
    <name type="common">Purple false brome</name>
    <name type="synonym">Trachynia distachya</name>
    <dbReference type="NCBI Taxonomy" id="15368"/>
    <lineage>
        <taxon>Eukaryota</taxon>
        <taxon>Viridiplantae</taxon>
        <taxon>Streptophyta</taxon>
        <taxon>Embryophyta</taxon>
        <taxon>Tracheophyta</taxon>
        <taxon>Spermatophyta</taxon>
        <taxon>Magnoliopsida</taxon>
        <taxon>Liliopsida</taxon>
        <taxon>Poales</taxon>
        <taxon>Poaceae</taxon>
        <taxon>BOP clade</taxon>
        <taxon>Pooideae</taxon>
        <taxon>Stipodae</taxon>
        <taxon>Brachypodieae</taxon>
        <taxon>Brachypodium</taxon>
    </lineage>
</organism>
<dbReference type="Gramene" id="PNT62010">
    <property type="protein sequence ID" value="PNT62010"/>
    <property type="gene ID" value="BRADI_5g24000v3"/>
</dbReference>
<dbReference type="PANTHER" id="PTHR46020:SF34">
    <property type="entry name" value="SGNH HYDROLASE-TYPE ESTERASE DOMAIN-CONTAINING PROTEIN"/>
    <property type="match status" value="1"/>
</dbReference>
<dbReference type="InterPro" id="IPR001087">
    <property type="entry name" value="GDSL"/>
</dbReference>
<evidence type="ECO:0000256" key="3">
    <source>
        <dbReference type="ARBA" id="ARBA00023098"/>
    </source>
</evidence>
<evidence type="ECO:0000256" key="1">
    <source>
        <dbReference type="ARBA" id="ARBA00008668"/>
    </source>
</evidence>
<dbReference type="GO" id="GO:0016788">
    <property type="term" value="F:hydrolase activity, acting on ester bonds"/>
    <property type="evidence" value="ECO:0007669"/>
    <property type="project" value="InterPro"/>
</dbReference>
<accession>A0A2K2CJ03</accession>
<reference evidence="4" key="2">
    <citation type="submission" date="2017-06" db="EMBL/GenBank/DDBJ databases">
        <title>WGS assembly of Brachypodium distachyon.</title>
        <authorList>
            <consortium name="The International Brachypodium Initiative"/>
            <person name="Lucas S."/>
            <person name="Harmon-Smith M."/>
            <person name="Lail K."/>
            <person name="Tice H."/>
            <person name="Grimwood J."/>
            <person name="Bruce D."/>
            <person name="Barry K."/>
            <person name="Shu S."/>
            <person name="Lindquist E."/>
            <person name="Wang M."/>
            <person name="Pitluck S."/>
            <person name="Vogel J.P."/>
            <person name="Garvin D.F."/>
            <person name="Mockler T.C."/>
            <person name="Schmutz J."/>
            <person name="Rokhsar D."/>
            <person name="Bevan M.W."/>
        </authorList>
    </citation>
    <scope>NUCLEOTIDE SEQUENCE</scope>
    <source>
        <strain evidence="4">Bd21</strain>
    </source>
</reference>
<protein>
    <recommendedName>
        <fullName evidence="7">SGNH hydrolase-type esterase domain-containing protein</fullName>
    </recommendedName>
</protein>
<reference evidence="5" key="3">
    <citation type="submission" date="2018-08" db="UniProtKB">
        <authorList>
            <consortium name="EnsemblPlants"/>
        </authorList>
    </citation>
    <scope>IDENTIFICATION</scope>
    <source>
        <strain evidence="5">cv. Bd21</strain>
    </source>
</reference>